<name>A0A1B1SDE3_9BACT</name>
<organism evidence="2 3">
    <name type="scientific">Muribaculum intestinale</name>
    <dbReference type="NCBI Taxonomy" id="1796646"/>
    <lineage>
        <taxon>Bacteria</taxon>
        <taxon>Pseudomonadati</taxon>
        <taxon>Bacteroidota</taxon>
        <taxon>Bacteroidia</taxon>
        <taxon>Bacteroidales</taxon>
        <taxon>Muribaculaceae</taxon>
        <taxon>Muribaculum</taxon>
    </lineage>
</organism>
<keyword evidence="3" id="KW-1185">Reference proteome</keyword>
<accession>A0A1B1SDE3</accession>
<accession>A0A1Z2XKY7</accession>
<gene>
    <name evidence="2" type="ORF">A4V02_09980</name>
</gene>
<sequence>MAGVAFYNLENLFDTINSNGTYDLEFSPEGARMWNSDKYWKKIGNLAKAISSFDTPETPLGPAIIGISEIENRNVIEDLVHAIDDTLAARGKQPWNLQIVHHDSPDRRGVDVGLLYNPLFFTLENVNNHRLVIPDQPDFLTRDQLVVSGKIFEAPMSFIVNHWPSRLGGQKESSPLREAAATLSKAIADSLWSVNPGQGIVIMGDLNDDPSDKSCAVALGAVREREQATHHGFYNPFWWILDNGVGTLCYKGEWNLFDQIIVSGNLIPGTSDGMQYWKATVHNFPFLRTKSGIYKNYPLRTFSRGQFLNGYSDHFPTEIFFVKEVD</sequence>
<dbReference type="Proteomes" id="UP000186351">
    <property type="component" value="Chromosome"/>
</dbReference>
<dbReference type="GO" id="GO:0003824">
    <property type="term" value="F:catalytic activity"/>
    <property type="evidence" value="ECO:0007669"/>
    <property type="project" value="InterPro"/>
</dbReference>
<evidence type="ECO:0000313" key="3">
    <source>
        <dbReference type="Proteomes" id="UP000186351"/>
    </source>
</evidence>
<evidence type="ECO:0000259" key="1">
    <source>
        <dbReference type="Pfam" id="PF19580"/>
    </source>
</evidence>
<feature type="domain" description="Endonuclease/exonuclease/phosphatase" evidence="1">
    <location>
        <begin position="4"/>
        <end position="321"/>
    </location>
</feature>
<dbReference type="InterPro" id="IPR005135">
    <property type="entry name" value="Endo/exonuclease/phosphatase"/>
</dbReference>
<dbReference type="PANTHER" id="PTHR42834">
    <property type="entry name" value="ENDONUCLEASE/EXONUCLEASE/PHOSPHATASE FAMILY PROTEIN (AFU_ORTHOLOGUE AFUA_3G09210)"/>
    <property type="match status" value="1"/>
</dbReference>
<dbReference type="PANTHER" id="PTHR42834:SF1">
    <property type="entry name" value="ENDONUCLEASE_EXONUCLEASE_PHOSPHATASE FAMILY PROTEIN (AFU_ORTHOLOGUE AFUA_3G09210)"/>
    <property type="match status" value="1"/>
</dbReference>
<protein>
    <recommendedName>
        <fullName evidence="1">Endonuclease/exonuclease/phosphatase domain-containing protein</fullName>
    </recommendedName>
</protein>
<reference evidence="3" key="1">
    <citation type="submission" date="2016-04" db="EMBL/GenBank/DDBJ databases">
        <title>Complete Genome Sequences of Twelve Strains of a Stable Defined Moderately Diverse Mouse Microbiota 2 (sDMDMm2).</title>
        <authorList>
            <person name="Uchimura Y."/>
            <person name="Wyss M."/>
            <person name="Brugiroux S."/>
            <person name="Limenitakis J.P."/>
            <person name="Stecher B."/>
            <person name="McCoy K.D."/>
            <person name="Macpherson A.J."/>
        </authorList>
    </citation>
    <scope>NUCLEOTIDE SEQUENCE [LARGE SCALE GENOMIC DNA]</scope>
    <source>
        <strain evidence="3">YL27</strain>
    </source>
</reference>
<dbReference type="EMBL" id="CP015402">
    <property type="protein sequence ID" value="ANU64839.1"/>
    <property type="molecule type" value="Genomic_DNA"/>
</dbReference>
<dbReference type="KEGG" id="pary:A4V02_09980"/>
<dbReference type="AlphaFoldDB" id="A0A1B1SDE3"/>
<dbReference type="STRING" id="1796646.A4V02_09980"/>
<dbReference type="Pfam" id="PF19580">
    <property type="entry name" value="Exo_endo_phos_3"/>
    <property type="match status" value="1"/>
</dbReference>
<evidence type="ECO:0000313" key="2">
    <source>
        <dbReference type="EMBL" id="ANU64839.1"/>
    </source>
</evidence>
<dbReference type="OrthoDB" id="9802724at2"/>
<proteinExistence type="predicted"/>
<dbReference type="Gene3D" id="3.60.10.10">
    <property type="entry name" value="Endonuclease/exonuclease/phosphatase"/>
    <property type="match status" value="1"/>
</dbReference>
<dbReference type="SUPFAM" id="SSF56219">
    <property type="entry name" value="DNase I-like"/>
    <property type="match status" value="1"/>
</dbReference>
<dbReference type="InterPro" id="IPR036691">
    <property type="entry name" value="Endo/exonu/phosph_ase_sf"/>
</dbReference>